<keyword evidence="3" id="KW-0274">FAD</keyword>
<gene>
    <name evidence="7" type="ORF">NLI96_g1751</name>
</gene>
<dbReference type="EMBL" id="JANAWD010000035">
    <property type="protein sequence ID" value="KAJ3489973.1"/>
    <property type="molecule type" value="Genomic_DNA"/>
</dbReference>
<feature type="region of interest" description="Disordered" evidence="5">
    <location>
        <begin position="231"/>
        <end position="253"/>
    </location>
</feature>
<evidence type="ECO:0000313" key="8">
    <source>
        <dbReference type="Proteomes" id="UP001212997"/>
    </source>
</evidence>
<comment type="cofactor">
    <cofactor evidence="1">
        <name>FAD</name>
        <dbReference type="ChEBI" id="CHEBI:57692"/>
    </cofactor>
</comment>
<keyword evidence="2" id="KW-0285">Flavoprotein</keyword>
<comment type="caution">
    <text evidence="7">The sequence shown here is derived from an EMBL/GenBank/DDBJ whole genome shotgun (WGS) entry which is preliminary data.</text>
</comment>
<name>A0AAD5VA05_9APHY</name>
<evidence type="ECO:0000256" key="2">
    <source>
        <dbReference type="ARBA" id="ARBA00022630"/>
    </source>
</evidence>
<evidence type="ECO:0000256" key="4">
    <source>
        <dbReference type="ARBA" id="ARBA00023002"/>
    </source>
</evidence>
<dbReference type="GO" id="GO:0016709">
    <property type="term" value="F:oxidoreductase activity, acting on paired donors, with incorporation or reduction of molecular oxygen, NAD(P)H as one donor, and incorporation of one atom of oxygen"/>
    <property type="evidence" value="ECO:0007669"/>
    <property type="project" value="UniProtKB-ARBA"/>
</dbReference>
<dbReference type="PANTHER" id="PTHR43004:SF19">
    <property type="entry name" value="BINDING MONOOXYGENASE, PUTATIVE (JCVI)-RELATED"/>
    <property type="match status" value="1"/>
</dbReference>
<dbReference type="Pfam" id="PF01494">
    <property type="entry name" value="FAD_binding_3"/>
    <property type="match status" value="1"/>
</dbReference>
<evidence type="ECO:0000256" key="3">
    <source>
        <dbReference type="ARBA" id="ARBA00022827"/>
    </source>
</evidence>
<proteinExistence type="predicted"/>
<evidence type="ECO:0000259" key="6">
    <source>
        <dbReference type="Pfam" id="PF01494"/>
    </source>
</evidence>
<accession>A0AAD5VA05</accession>
<evidence type="ECO:0000256" key="1">
    <source>
        <dbReference type="ARBA" id="ARBA00001974"/>
    </source>
</evidence>
<dbReference type="InterPro" id="IPR050641">
    <property type="entry name" value="RIFMO-like"/>
</dbReference>
<dbReference type="AlphaFoldDB" id="A0AAD5VA05"/>
<dbReference type="Gene3D" id="3.50.50.60">
    <property type="entry name" value="FAD/NAD(P)-binding domain"/>
    <property type="match status" value="1"/>
</dbReference>
<dbReference type="PANTHER" id="PTHR43004">
    <property type="entry name" value="TRK SYSTEM POTASSIUM UPTAKE PROTEIN"/>
    <property type="match status" value="1"/>
</dbReference>
<sequence length="767" mass="85837">MNTDPILVVGNGPAGLVASPDAAQERDPSISRKQLGLEFDSVSRPTDNSLLGDMYMKGLDPNYWHLWGEITNKFILFRPTEVQDFWAVVLGGRVDFKTLLTDRDALIRFILEATGRDNLIVGEIKELNEWSPTGGQGMNSSIQDSINLCWKLALVYKGLAALSLLSSYTLERVPVIQEVLQKSTKMLDQVLATKAKDHNTPAFNSKRPRGLDQLGVNCRWSKIVIDENRSYDEKADGDTSGAYGDESGATLRAGDRAPDAPGLIIIAPNDGNPNHDTSLFKISSPDCHTALIFVPNVSAAELSLQELSKWLSASVAHDGTRRTIVVDSQGYEYNTYGVVIGFPMILIRPDGVRCRSKGRDAEPHSTVHATKPVALVSPFPNLEDLKLGMDALHKANLDFDTLLHVLILAQDRTTLWSLMQTCHSLYVAGSPHLLSYPIHLKTRDDLGSFCKWMLPRSDEERYLRLFRQIYIYMETVSSNENQELSEILAEILRRATSLEELSIELPADLNDLAFGSSVLREAIQDLTIRSLRVKHAGHRMVEFLSTVRSPLVFLDVHFLFSPRRSPFNPLPSMRNLASTLTHLTIVNAHPILEQALKFPLVRVLIISSRFPTLSLPWIHTFPNVTHLTYRLSADEAMCTPHSDRIRVNSRSQIRHIQDWAQLSRVQGGPGALYSLGLQCQVHELVVDPIGDVGWNQLSSVLSDYQPEIIRLNIRPEVQICDASWIIQNVLEPSTRLSHLEIRILRDLDDSKLRSLMVKLVVASTLIL</sequence>
<organism evidence="7 8">
    <name type="scientific">Meripilus lineatus</name>
    <dbReference type="NCBI Taxonomy" id="2056292"/>
    <lineage>
        <taxon>Eukaryota</taxon>
        <taxon>Fungi</taxon>
        <taxon>Dikarya</taxon>
        <taxon>Basidiomycota</taxon>
        <taxon>Agaricomycotina</taxon>
        <taxon>Agaricomycetes</taxon>
        <taxon>Polyporales</taxon>
        <taxon>Meripilaceae</taxon>
        <taxon>Meripilus</taxon>
    </lineage>
</organism>
<dbReference type="SUPFAM" id="SSF51905">
    <property type="entry name" value="FAD/NAD(P)-binding domain"/>
    <property type="match status" value="1"/>
</dbReference>
<dbReference type="Proteomes" id="UP001212997">
    <property type="component" value="Unassembled WGS sequence"/>
</dbReference>
<evidence type="ECO:0000256" key="5">
    <source>
        <dbReference type="SAM" id="MobiDB-lite"/>
    </source>
</evidence>
<keyword evidence="8" id="KW-1185">Reference proteome</keyword>
<dbReference type="InterPro" id="IPR002938">
    <property type="entry name" value="FAD-bd"/>
</dbReference>
<keyword evidence="4" id="KW-0560">Oxidoreductase</keyword>
<feature type="domain" description="FAD-binding" evidence="6">
    <location>
        <begin position="131"/>
        <end position="182"/>
    </location>
</feature>
<evidence type="ECO:0000313" key="7">
    <source>
        <dbReference type="EMBL" id="KAJ3489973.1"/>
    </source>
</evidence>
<reference evidence="7" key="1">
    <citation type="submission" date="2022-07" db="EMBL/GenBank/DDBJ databases">
        <title>Genome Sequence of Physisporinus lineatus.</title>
        <authorList>
            <person name="Buettner E."/>
        </authorList>
    </citation>
    <scope>NUCLEOTIDE SEQUENCE</scope>
    <source>
        <strain evidence="7">VT162</strain>
    </source>
</reference>
<dbReference type="GO" id="GO:0071949">
    <property type="term" value="F:FAD binding"/>
    <property type="evidence" value="ECO:0007669"/>
    <property type="project" value="InterPro"/>
</dbReference>
<protein>
    <recommendedName>
        <fullName evidence="6">FAD-binding domain-containing protein</fullName>
    </recommendedName>
</protein>
<dbReference type="InterPro" id="IPR036188">
    <property type="entry name" value="FAD/NAD-bd_sf"/>
</dbReference>